<evidence type="ECO:0000256" key="3">
    <source>
        <dbReference type="ARBA" id="ARBA00022448"/>
    </source>
</evidence>
<dbReference type="Pfam" id="PF00344">
    <property type="entry name" value="SecY"/>
    <property type="match status" value="1"/>
</dbReference>
<dbReference type="OMA" id="FCKLERR"/>
<comment type="subcellular location">
    <subcellularLocation>
        <location evidence="1">Endomembrane system</location>
        <topology evidence="1">Multi-pass membrane protein</topology>
    </subcellularLocation>
</comment>
<dbReference type="InterPro" id="IPR030659">
    <property type="entry name" value="SecY_CS"/>
</dbReference>
<dbReference type="AlphaFoldDB" id="X6M0I5"/>
<dbReference type="Proteomes" id="UP000023152">
    <property type="component" value="Unassembled WGS sequence"/>
</dbReference>
<organism evidence="12 13">
    <name type="scientific">Reticulomyxa filosa</name>
    <dbReference type="NCBI Taxonomy" id="46433"/>
    <lineage>
        <taxon>Eukaryota</taxon>
        <taxon>Sar</taxon>
        <taxon>Rhizaria</taxon>
        <taxon>Retaria</taxon>
        <taxon>Foraminifera</taxon>
        <taxon>Monothalamids</taxon>
        <taxon>Reticulomyxidae</taxon>
        <taxon>Reticulomyxa</taxon>
    </lineage>
</organism>
<evidence type="ECO:0000259" key="11">
    <source>
        <dbReference type="Pfam" id="PF10559"/>
    </source>
</evidence>
<evidence type="ECO:0000256" key="2">
    <source>
        <dbReference type="ARBA" id="ARBA00005751"/>
    </source>
</evidence>
<dbReference type="PANTHER" id="PTHR10906">
    <property type="entry name" value="SECY/SEC61-ALPHA FAMILY MEMBER"/>
    <property type="match status" value="1"/>
</dbReference>
<keyword evidence="4 10" id="KW-0812">Transmembrane</keyword>
<reference evidence="12 13" key="1">
    <citation type="journal article" date="2013" name="Curr. Biol.">
        <title>The Genome of the Foraminiferan Reticulomyxa filosa.</title>
        <authorList>
            <person name="Glockner G."/>
            <person name="Hulsmann N."/>
            <person name="Schleicher M."/>
            <person name="Noegel A.A."/>
            <person name="Eichinger L."/>
            <person name="Gallinger C."/>
            <person name="Pawlowski J."/>
            <person name="Sierra R."/>
            <person name="Euteneuer U."/>
            <person name="Pillet L."/>
            <person name="Moustafa A."/>
            <person name="Platzer M."/>
            <person name="Groth M."/>
            <person name="Szafranski K."/>
            <person name="Schliwa M."/>
        </authorList>
    </citation>
    <scope>NUCLEOTIDE SEQUENCE [LARGE SCALE GENOMIC DNA]</scope>
</reference>
<keyword evidence="8 10" id="KW-0472">Membrane</keyword>
<comment type="similarity">
    <text evidence="2 9">Belongs to the SecY/SEC61-alpha family.</text>
</comment>
<dbReference type="Pfam" id="PF10559">
    <property type="entry name" value="Plug_translocon"/>
    <property type="match status" value="1"/>
</dbReference>
<dbReference type="EMBL" id="ASPP01027084">
    <property type="protein sequence ID" value="ETO06485.1"/>
    <property type="molecule type" value="Genomic_DNA"/>
</dbReference>
<dbReference type="GO" id="GO:0012505">
    <property type="term" value="C:endomembrane system"/>
    <property type="evidence" value="ECO:0007669"/>
    <property type="project" value="UniProtKB-SubCell"/>
</dbReference>
<evidence type="ECO:0000313" key="13">
    <source>
        <dbReference type="Proteomes" id="UP000023152"/>
    </source>
</evidence>
<evidence type="ECO:0000256" key="7">
    <source>
        <dbReference type="ARBA" id="ARBA00023010"/>
    </source>
</evidence>
<dbReference type="InterPro" id="IPR019561">
    <property type="entry name" value="Translocon_Sec61/SecY_plug_dom"/>
</dbReference>
<feature type="domain" description="Translocon Sec61/SecY plug" evidence="11">
    <location>
        <begin position="42"/>
        <end position="77"/>
    </location>
</feature>
<keyword evidence="7" id="KW-0811">Translocation</keyword>
<keyword evidence="13" id="KW-1185">Reference proteome</keyword>
<dbReference type="GO" id="GO:0016020">
    <property type="term" value="C:membrane"/>
    <property type="evidence" value="ECO:0007669"/>
    <property type="project" value="InterPro"/>
</dbReference>
<evidence type="ECO:0000256" key="1">
    <source>
        <dbReference type="ARBA" id="ARBA00004127"/>
    </source>
</evidence>
<name>X6M0I5_RETFI</name>
<dbReference type="OrthoDB" id="420669at2759"/>
<dbReference type="GO" id="GO:0015031">
    <property type="term" value="P:protein transport"/>
    <property type="evidence" value="ECO:0007669"/>
    <property type="project" value="UniProtKB-KW"/>
</dbReference>
<keyword evidence="5" id="KW-0653">Protein transport</keyword>
<dbReference type="Gene3D" id="1.10.3370.10">
    <property type="entry name" value="SecY subunit domain"/>
    <property type="match status" value="1"/>
</dbReference>
<gene>
    <name evidence="12" type="ORF">RFI_30907</name>
</gene>
<feature type="transmembrane region" description="Helical" evidence="10">
    <location>
        <begin position="34"/>
        <end position="58"/>
    </location>
</feature>
<evidence type="ECO:0000256" key="10">
    <source>
        <dbReference type="SAM" id="Phobius"/>
    </source>
</evidence>
<dbReference type="InterPro" id="IPR002208">
    <property type="entry name" value="SecY/SEC61-alpha"/>
</dbReference>
<dbReference type="PROSITE" id="PS00755">
    <property type="entry name" value="SECY_1"/>
    <property type="match status" value="1"/>
</dbReference>
<feature type="transmembrane region" description="Helical" evidence="10">
    <location>
        <begin position="79"/>
        <end position="98"/>
    </location>
</feature>
<evidence type="ECO:0000256" key="5">
    <source>
        <dbReference type="ARBA" id="ARBA00022927"/>
    </source>
</evidence>
<dbReference type="SUPFAM" id="SSF103491">
    <property type="entry name" value="Preprotein translocase SecY subunit"/>
    <property type="match status" value="1"/>
</dbReference>
<evidence type="ECO:0000256" key="4">
    <source>
        <dbReference type="ARBA" id="ARBA00022692"/>
    </source>
</evidence>
<evidence type="ECO:0000256" key="9">
    <source>
        <dbReference type="RuleBase" id="RU004349"/>
    </source>
</evidence>
<evidence type="ECO:0000313" key="12">
    <source>
        <dbReference type="EMBL" id="ETO06485.1"/>
    </source>
</evidence>
<keyword evidence="3" id="KW-0813">Transport</keyword>
<evidence type="ECO:0000256" key="8">
    <source>
        <dbReference type="ARBA" id="ARBA00023136"/>
    </source>
</evidence>
<accession>X6M0I5</accession>
<proteinExistence type="inferred from homology"/>
<evidence type="ECO:0000256" key="6">
    <source>
        <dbReference type="ARBA" id="ARBA00022989"/>
    </source>
</evidence>
<dbReference type="InterPro" id="IPR023201">
    <property type="entry name" value="SecY_dom_sf"/>
</dbReference>
<keyword evidence="6 10" id="KW-1133">Transmembrane helix</keyword>
<comment type="caution">
    <text evidence="12">The sequence shown here is derived from an EMBL/GenBank/DDBJ whole genome shotgun (WGS) entry which is preliminary data.</text>
</comment>
<protein>
    <submittedName>
        <fullName evidence="12">Protein transport protein Sec61 alpha subunit isoform 1</fullName>
    </submittedName>
</protein>
<feature type="transmembrane region" description="Helical" evidence="10">
    <location>
        <begin position="118"/>
        <end position="137"/>
    </location>
</feature>
<sequence length="142" mass="15856">MPQTSKIFYQLKPLLQYVPSIEPPEKRVPLQDKLFWTLGCLLVFLVASQTGLYGIRIGDKTPDPWYWFRAVLASNRGTLMELGISPVVTSSLVMQLLIGSRLLHVDYSNKEDSALYTSAQKLCAIVITVGEALAYVVSGKMF</sequence>